<reference evidence="2" key="1">
    <citation type="submission" date="2023-10" db="EMBL/GenBank/DDBJ databases">
        <authorList>
            <person name="Domelevo Entfellner J.-B."/>
        </authorList>
    </citation>
    <scope>NUCLEOTIDE SEQUENCE</scope>
</reference>
<feature type="region of interest" description="Disordered" evidence="1">
    <location>
        <begin position="68"/>
        <end position="90"/>
    </location>
</feature>
<evidence type="ECO:0000256" key="1">
    <source>
        <dbReference type="SAM" id="MobiDB-lite"/>
    </source>
</evidence>
<protein>
    <submittedName>
        <fullName evidence="2">Uncharacterized protein</fullName>
    </submittedName>
</protein>
<accession>A0AA86S3D5</accession>
<dbReference type="Gramene" id="rna-AYBTSS11_LOCUS8281">
    <property type="protein sequence ID" value="CAJ1937921.1"/>
    <property type="gene ID" value="gene-AYBTSS11_LOCUS8281"/>
</dbReference>
<name>A0AA86S3D5_9FABA</name>
<organism evidence="2 3">
    <name type="scientific">Sphenostylis stenocarpa</name>
    <dbReference type="NCBI Taxonomy" id="92480"/>
    <lineage>
        <taxon>Eukaryota</taxon>
        <taxon>Viridiplantae</taxon>
        <taxon>Streptophyta</taxon>
        <taxon>Embryophyta</taxon>
        <taxon>Tracheophyta</taxon>
        <taxon>Spermatophyta</taxon>
        <taxon>Magnoliopsida</taxon>
        <taxon>eudicotyledons</taxon>
        <taxon>Gunneridae</taxon>
        <taxon>Pentapetalae</taxon>
        <taxon>rosids</taxon>
        <taxon>fabids</taxon>
        <taxon>Fabales</taxon>
        <taxon>Fabaceae</taxon>
        <taxon>Papilionoideae</taxon>
        <taxon>50 kb inversion clade</taxon>
        <taxon>NPAAA clade</taxon>
        <taxon>indigoferoid/millettioid clade</taxon>
        <taxon>Phaseoleae</taxon>
        <taxon>Sphenostylis</taxon>
    </lineage>
</organism>
<dbReference type="EMBL" id="OY731400">
    <property type="protein sequence ID" value="CAJ1937921.1"/>
    <property type="molecule type" value="Genomic_DNA"/>
</dbReference>
<proteinExistence type="predicted"/>
<gene>
    <name evidence="2" type="ORF">AYBTSS11_LOCUS8281</name>
</gene>
<dbReference type="Proteomes" id="UP001189624">
    <property type="component" value="Chromosome 3"/>
</dbReference>
<sequence length="145" mass="15497">MADDKEKGNEVDQSYFGEARDYHTLSVPVMFSGLNREREMSAMISALTHVVCGEEHAHEHSFLHQNIDNSGIGGSGGGGGDGITVTSNMPSGSMTPSFACSSYFGNSVLKRRREGDDTSDLSRGASCPAISTSELKRLGGRLLHE</sequence>
<evidence type="ECO:0000313" key="2">
    <source>
        <dbReference type="EMBL" id="CAJ1937921.1"/>
    </source>
</evidence>
<feature type="compositionally biased region" description="Gly residues" evidence="1">
    <location>
        <begin position="71"/>
        <end position="82"/>
    </location>
</feature>
<dbReference type="AlphaFoldDB" id="A0AA86S3D5"/>
<evidence type="ECO:0000313" key="3">
    <source>
        <dbReference type="Proteomes" id="UP001189624"/>
    </source>
</evidence>
<keyword evidence="3" id="KW-1185">Reference proteome</keyword>